<reference evidence="1" key="1">
    <citation type="submission" date="2022-07" db="EMBL/GenBank/DDBJ databases">
        <title>Taxonomy of Novel Oxalotrophic and Methylotrophic Bacteria.</title>
        <authorList>
            <person name="Sahin N."/>
            <person name="Tani A."/>
        </authorList>
    </citation>
    <scope>NUCLEOTIDE SEQUENCE</scope>
    <source>
        <strain evidence="1">Y10</strain>
    </source>
</reference>
<evidence type="ECO:0000313" key="1">
    <source>
        <dbReference type="EMBL" id="GLB47989.1"/>
    </source>
</evidence>
<accession>A0ABQ5MEZ8</accession>
<sequence>MTIQPTAYKNVYVLDYNSRKWFATPTEKVSKFNMVINHCPTVKIVEFTGFDKN</sequence>
<evidence type="ECO:0000313" key="2">
    <source>
        <dbReference type="Proteomes" id="UP001143543"/>
    </source>
</evidence>
<protein>
    <submittedName>
        <fullName evidence="1">Uncharacterized protein</fullName>
    </submittedName>
</protein>
<proteinExistence type="predicted"/>
<comment type="caution">
    <text evidence="1">The sequence shown here is derived from an EMBL/GenBank/DDBJ whole genome shotgun (WGS) entry which is preliminary data.</text>
</comment>
<dbReference type="EMBL" id="BRVO01000001">
    <property type="protein sequence ID" value="GLB47989.1"/>
    <property type="molecule type" value="Genomic_DNA"/>
</dbReference>
<dbReference type="Proteomes" id="UP001143543">
    <property type="component" value="Unassembled WGS sequence"/>
</dbReference>
<gene>
    <name evidence="1" type="ORF">Y10_03570</name>
</gene>
<name>A0ABQ5MEZ8_9FLAO</name>
<organism evidence="1 2">
    <name type="scientific">Neptunitalea lumnitzerae</name>
    <dbReference type="NCBI Taxonomy" id="2965509"/>
    <lineage>
        <taxon>Bacteria</taxon>
        <taxon>Pseudomonadati</taxon>
        <taxon>Bacteroidota</taxon>
        <taxon>Flavobacteriia</taxon>
        <taxon>Flavobacteriales</taxon>
        <taxon>Flavobacteriaceae</taxon>
        <taxon>Neptunitalea</taxon>
    </lineage>
</organism>
<keyword evidence="2" id="KW-1185">Reference proteome</keyword>